<reference evidence="1 3" key="1">
    <citation type="journal article" date="2014" name="BMC Genomics">
        <title>Genome sequence of Anopheles sinensis provides insight into genetics basis of mosquito competence for malaria parasites.</title>
        <authorList>
            <person name="Zhou D."/>
            <person name="Zhang D."/>
            <person name="Ding G."/>
            <person name="Shi L."/>
            <person name="Hou Q."/>
            <person name="Ye Y."/>
            <person name="Xu Y."/>
            <person name="Zhou H."/>
            <person name="Xiong C."/>
            <person name="Li S."/>
            <person name="Yu J."/>
            <person name="Hong S."/>
            <person name="Yu X."/>
            <person name="Zou P."/>
            <person name="Chen C."/>
            <person name="Chang X."/>
            <person name="Wang W."/>
            <person name="Lv Y."/>
            <person name="Sun Y."/>
            <person name="Ma L."/>
            <person name="Shen B."/>
            <person name="Zhu C."/>
        </authorList>
    </citation>
    <scope>NUCLEOTIDE SEQUENCE [LARGE SCALE GENOMIC DNA]</scope>
</reference>
<name>A0A084VC83_ANOSI</name>
<dbReference type="EMBL" id="ATLV01010624">
    <property type="status" value="NOT_ANNOTATED_CDS"/>
    <property type="molecule type" value="Genomic_DNA"/>
</dbReference>
<reference evidence="2" key="2">
    <citation type="submission" date="2020-05" db="UniProtKB">
        <authorList>
            <consortium name="EnsemblMetazoa"/>
        </authorList>
    </citation>
    <scope>IDENTIFICATION</scope>
</reference>
<protein>
    <submittedName>
        <fullName evidence="1 2">Dihydrofolate reductase</fullName>
    </submittedName>
</protein>
<evidence type="ECO:0000313" key="3">
    <source>
        <dbReference type="Proteomes" id="UP000030765"/>
    </source>
</evidence>
<dbReference type="EnsemblMetazoa" id="ASIC002446-RA">
    <property type="protein sequence ID" value="ASIC002446-PA"/>
    <property type="gene ID" value="ASIC002446"/>
</dbReference>
<dbReference type="Proteomes" id="UP000030765">
    <property type="component" value="Unassembled WGS sequence"/>
</dbReference>
<dbReference type="AlphaFoldDB" id="A0A084VC83"/>
<evidence type="ECO:0000313" key="2">
    <source>
        <dbReference type="EnsemblMetazoa" id="ASIC002446-PA"/>
    </source>
</evidence>
<accession>A0A084VC83</accession>
<dbReference type="VEuPathDB" id="VectorBase:ASIC002446"/>
<organism evidence="1">
    <name type="scientific">Anopheles sinensis</name>
    <name type="common">Mosquito</name>
    <dbReference type="NCBI Taxonomy" id="74873"/>
    <lineage>
        <taxon>Eukaryota</taxon>
        <taxon>Metazoa</taxon>
        <taxon>Ecdysozoa</taxon>
        <taxon>Arthropoda</taxon>
        <taxon>Hexapoda</taxon>
        <taxon>Insecta</taxon>
        <taxon>Pterygota</taxon>
        <taxon>Neoptera</taxon>
        <taxon>Endopterygota</taxon>
        <taxon>Diptera</taxon>
        <taxon>Nematocera</taxon>
        <taxon>Culicoidea</taxon>
        <taxon>Culicidae</taxon>
        <taxon>Anophelinae</taxon>
        <taxon>Anopheles</taxon>
    </lineage>
</organism>
<sequence>MSLYECKCSSLFCLERPQPERTTSTGGIHRICIHVGRCTVHRRAYESLGQRKQIFVAFDSSRWQQIGFASVSSNQRLRYTETGRDGVVVHTEVATGTRFPEMEIEIASCRQQMAQLIKVLHFRASFN</sequence>
<gene>
    <name evidence="1" type="ORF">ZHAS_00002446</name>
</gene>
<dbReference type="EMBL" id="KE524589">
    <property type="protein sequence ID" value="KFB35577.1"/>
    <property type="molecule type" value="Genomic_DNA"/>
</dbReference>
<evidence type="ECO:0000313" key="1">
    <source>
        <dbReference type="EMBL" id="KFB35577.1"/>
    </source>
</evidence>
<keyword evidence="3" id="KW-1185">Reference proteome</keyword>
<proteinExistence type="predicted"/>